<feature type="region of interest" description="Disordered" evidence="1">
    <location>
        <begin position="728"/>
        <end position="946"/>
    </location>
</feature>
<reference evidence="4 5" key="1">
    <citation type="submission" date="2016-02" db="EMBL/GenBank/DDBJ databases">
        <title>Gardnerella vaginalis Subgroups Defined by cpn60 Sequencing and Sialidase Activity in Isolates from Canada, Belgium and Kenya.</title>
        <authorList>
            <person name="Schellenberg J."/>
            <person name="Paramel Jayaprakash T."/>
            <person name="Withana Gamage N."/>
            <person name="Patterson M.H."/>
            <person name="Vaneechoutte M."/>
            <person name="Hill J.E."/>
        </authorList>
    </citation>
    <scope>NUCLEOTIDE SEQUENCE [LARGE SCALE GENOMIC DNA]</scope>
    <source>
        <strain evidence="4 5">N160</strain>
    </source>
</reference>
<dbReference type="InterPro" id="IPR041498">
    <property type="entry name" value="Big_6"/>
</dbReference>
<feature type="region of interest" description="Disordered" evidence="1">
    <location>
        <begin position="681"/>
        <end position="716"/>
    </location>
</feature>
<protein>
    <recommendedName>
        <fullName evidence="3">Bacterial Ig domain-containing protein</fullName>
    </recommendedName>
</protein>
<dbReference type="AlphaFoldDB" id="A0A3E1IP44"/>
<feature type="compositionally biased region" description="Gly residues" evidence="1">
    <location>
        <begin position="1031"/>
        <end position="1041"/>
    </location>
</feature>
<feature type="domain" description="Bacterial Ig" evidence="3">
    <location>
        <begin position="766"/>
        <end position="836"/>
    </location>
</feature>
<feature type="compositionally biased region" description="Basic and acidic residues" evidence="1">
    <location>
        <begin position="1001"/>
        <end position="1016"/>
    </location>
</feature>
<keyword evidence="5" id="KW-1185">Reference proteome</keyword>
<feature type="domain" description="Bacterial Ig" evidence="3">
    <location>
        <begin position="853"/>
        <end position="923"/>
    </location>
</feature>
<organism evidence="4 5">
    <name type="scientific">Gardnerella vaginalis</name>
    <dbReference type="NCBI Taxonomy" id="2702"/>
    <lineage>
        <taxon>Bacteria</taxon>
        <taxon>Bacillati</taxon>
        <taxon>Actinomycetota</taxon>
        <taxon>Actinomycetes</taxon>
        <taxon>Bifidobacteriales</taxon>
        <taxon>Bifidobacteriaceae</taxon>
        <taxon>Gardnerella</taxon>
    </lineage>
</organism>
<feature type="compositionally biased region" description="Polar residues" evidence="1">
    <location>
        <begin position="981"/>
        <end position="994"/>
    </location>
</feature>
<feature type="transmembrane region" description="Helical" evidence="2">
    <location>
        <begin position="1137"/>
        <end position="1155"/>
    </location>
</feature>
<evidence type="ECO:0000256" key="2">
    <source>
        <dbReference type="SAM" id="Phobius"/>
    </source>
</evidence>
<keyword evidence="2" id="KW-1133">Transmembrane helix</keyword>
<sequence>MYAHIETIDGAKYLVFDVFFNNDAQSMVKFSKRQWYIWQVPYQIAKLNPDGFFENDTIRDLRFDAYKLKDASQNDKLKRKMNFTLSRDFAKFEKVDNQSTTINFPNDSEKNFGASMFQYSLGPNLTSDSQYDANMKNLFHENRDDYALGKATYPAYPYSSKNYGIGIQTTEVNLAFHMHAAVKLNDTAINEKATTYDEKYANIHNAWTWADSATYGRTTSSSYAWISGRDPESDEDKKLNRHKDDSEAPKIYYKGTEITDGQTIQLNIGDKLSFTTTDNKGYIEKFSISGLTKAPKIKQGAGSESEPLPSDGIKVTKKMNGSEVTITSEDGSGNVTTRKVKVEVTKKKTLADEHPITGKTITTTVGDKLPELTELVTIENGNNLEKKPTLEWNGKPAPNTDTVGVFTYEKKIKVIYSDGSKNFADVTINVKPKKPVIETNLTNLAGKKGQKVTVSVGSGIPTDAKVTTTVKLFDKNGKEIGSTTKINNGKAEITVDGEIPEGDVYATTTVKKPEEKNDKITTPGFEITSDNSDKKQATKPKDAQDPTITATSSPVTVGQDLKIHIVAKDDVKVEKINYIQALTSANLLQADDILKGRASVSKTTDTDQEQVLDLTVKNMQPKEVGTHKLTFTVTDSAGKTGTVTLTITVKPAAPAVEPQNDGSVNVTPADGTDTLEITYTPEGENATKTITVKKDSDGKWKKGQDTPEGVTVDENTGIVTIPANKIKDGSSVTAVDKKGDNSSDSATGNAGKNPAKPAVSGQKAENKTGKDKTTVSGKTTPGAKVTISKDGQKVGETTAENDGSFTVDIDKQDPNTKLTLTPSKDGVNGDPVETTVTGENPAKPAVSGQKAENKTGKDKTTVSGKTTPGAKVTISKDGQKVGETTAENDGSFTVDIDKQDPNTKLTLTPSKDGVNGDPVETTVTGENPAAPTVTPQNDGSVDVTPAAGTDSLEITYTPEGETNPTKLTVKKVNDEWKIDGNTPTGVTVDKTSGKVTIPANKVEDGSEVKAKDKKGENTSSETTGKAKNNGGNSGSGTGSGSDSGNDSTSNNGGSDSGSTNGGSSSTDSGAQNSTNESSSADNANNAGNAETGNAGNGKAGDASTGASGSNESTKSSNKVPAKHSSQLVKTGAEVERVGLISAMIGVLGAAAAFFSRKKNRE</sequence>
<feature type="compositionally biased region" description="Basic and acidic residues" evidence="1">
    <location>
        <begin position="692"/>
        <end position="705"/>
    </location>
</feature>
<dbReference type="InterPro" id="IPR013783">
    <property type="entry name" value="Ig-like_fold"/>
</dbReference>
<feature type="region of interest" description="Disordered" evidence="1">
    <location>
        <begin position="514"/>
        <end position="551"/>
    </location>
</feature>
<feature type="compositionally biased region" description="Basic and acidic residues" evidence="1">
    <location>
        <begin position="764"/>
        <end position="773"/>
    </location>
</feature>
<gene>
    <name evidence="4" type="ORF">AXE76_00725</name>
</gene>
<keyword evidence="2" id="KW-0812">Transmembrane</keyword>
<feature type="region of interest" description="Disordered" evidence="1">
    <location>
        <begin position="978"/>
        <end position="1129"/>
    </location>
</feature>
<comment type="caution">
    <text evidence="4">The sequence shown here is derived from an EMBL/GenBank/DDBJ whole genome shotgun (WGS) entry which is preliminary data.</text>
</comment>
<feature type="compositionally biased region" description="Basic and acidic residues" evidence="1">
    <location>
        <begin position="229"/>
        <end position="244"/>
    </location>
</feature>
<evidence type="ECO:0000259" key="3">
    <source>
        <dbReference type="Pfam" id="PF17936"/>
    </source>
</evidence>
<feature type="region of interest" description="Disordered" evidence="1">
    <location>
        <begin position="224"/>
        <end position="244"/>
    </location>
</feature>
<feature type="compositionally biased region" description="Polar residues" evidence="1">
    <location>
        <begin position="1104"/>
        <end position="1128"/>
    </location>
</feature>
<proteinExistence type="predicted"/>
<evidence type="ECO:0000313" key="5">
    <source>
        <dbReference type="Proteomes" id="UP000258888"/>
    </source>
</evidence>
<dbReference type="GO" id="GO:0005975">
    <property type="term" value="P:carbohydrate metabolic process"/>
    <property type="evidence" value="ECO:0007669"/>
    <property type="project" value="UniProtKB-ARBA"/>
</dbReference>
<evidence type="ECO:0000256" key="1">
    <source>
        <dbReference type="SAM" id="MobiDB-lite"/>
    </source>
</evidence>
<keyword evidence="2" id="KW-0472">Membrane</keyword>
<feature type="compositionally biased region" description="Basic and acidic residues" evidence="1">
    <location>
        <begin position="851"/>
        <end position="860"/>
    </location>
</feature>
<name>A0A3E1IP44_GARVA</name>
<feature type="compositionally biased region" description="Polar residues" evidence="1">
    <location>
        <begin position="1017"/>
        <end position="1026"/>
    </location>
</feature>
<accession>A0A3E1IP44</accession>
<dbReference type="Pfam" id="PF17936">
    <property type="entry name" value="Big_6"/>
    <property type="match status" value="2"/>
</dbReference>
<evidence type="ECO:0000313" key="4">
    <source>
        <dbReference type="EMBL" id="RFD74776.1"/>
    </source>
</evidence>
<feature type="compositionally biased region" description="Low complexity" evidence="1">
    <location>
        <begin position="1042"/>
        <end position="1093"/>
    </location>
</feature>
<dbReference type="Proteomes" id="UP000258888">
    <property type="component" value="Unassembled WGS sequence"/>
</dbReference>
<dbReference type="EMBL" id="LSLH01000001">
    <property type="protein sequence ID" value="RFD74776.1"/>
    <property type="molecule type" value="Genomic_DNA"/>
</dbReference>
<feature type="compositionally biased region" description="Basic and acidic residues" evidence="1">
    <location>
        <begin position="531"/>
        <end position="544"/>
    </location>
</feature>
<dbReference type="Gene3D" id="2.60.40.10">
    <property type="entry name" value="Immunoglobulins"/>
    <property type="match status" value="3"/>
</dbReference>
<dbReference type="RefSeq" id="WP_116793920.1">
    <property type="nucleotide sequence ID" value="NZ_LSLH01000001.1"/>
</dbReference>